<dbReference type="STRING" id="31234.E3MQ06"/>
<reference evidence="2" key="1">
    <citation type="submission" date="2007-07" db="EMBL/GenBank/DDBJ databases">
        <title>PCAP assembly of the Caenorhabditis remanei genome.</title>
        <authorList>
            <consortium name="The Caenorhabditis remanei Sequencing Consortium"/>
            <person name="Wilson R.K."/>
        </authorList>
    </citation>
    <scope>NUCLEOTIDE SEQUENCE [LARGE SCALE GENOMIC DNA]</scope>
    <source>
        <strain evidence="2">PB4641</strain>
    </source>
</reference>
<dbReference type="InterPro" id="IPR011333">
    <property type="entry name" value="SKP1/BTB/POZ_sf"/>
</dbReference>
<dbReference type="SUPFAM" id="SSF54695">
    <property type="entry name" value="POZ domain"/>
    <property type="match status" value="1"/>
</dbReference>
<dbReference type="HOGENOM" id="CLU_036654_0_1_1"/>
<dbReference type="SMART" id="SM00225">
    <property type="entry name" value="BTB"/>
    <property type="match status" value="1"/>
</dbReference>
<dbReference type="eggNOG" id="ENOG502RFNH">
    <property type="taxonomic scope" value="Eukaryota"/>
</dbReference>
<dbReference type="InterPro" id="IPR000210">
    <property type="entry name" value="BTB/POZ_dom"/>
</dbReference>
<gene>
    <name evidence="2" type="ORF">CRE_12125</name>
</gene>
<dbReference type="EMBL" id="DS268464">
    <property type="protein sequence ID" value="EFP06746.1"/>
    <property type="molecule type" value="Genomic_DNA"/>
</dbReference>
<feature type="domain" description="BTB" evidence="1">
    <location>
        <begin position="130"/>
        <end position="197"/>
    </location>
</feature>
<dbReference type="InParanoid" id="E3MQ06"/>
<dbReference type="Gene3D" id="3.30.710.10">
    <property type="entry name" value="Potassium Channel Kv1.1, Chain A"/>
    <property type="match status" value="1"/>
</dbReference>
<keyword evidence="3" id="KW-1185">Reference proteome</keyword>
<dbReference type="Pfam" id="PF00651">
    <property type="entry name" value="BTB"/>
    <property type="match status" value="1"/>
</dbReference>
<proteinExistence type="predicted"/>
<dbReference type="PANTHER" id="PTHR22744:SF14">
    <property type="entry name" value="BTB DOMAIN-CONTAINING PROTEIN-RELATED"/>
    <property type="match status" value="1"/>
</dbReference>
<organism evidence="3">
    <name type="scientific">Caenorhabditis remanei</name>
    <name type="common">Caenorhabditis vulgaris</name>
    <dbReference type="NCBI Taxonomy" id="31234"/>
    <lineage>
        <taxon>Eukaryota</taxon>
        <taxon>Metazoa</taxon>
        <taxon>Ecdysozoa</taxon>
        <taxon>Nematoda</taxon>
        <taxon>Chromadorea</taxon>
        <taxon>Rhabditida</taxon>
        <taxon>Rhabditina</taxon>
        <taxon>Rhabditomorpha</taxon>
        <taxon>Rhabditoidea</taxon>
        <taxon>Rhabditidae</taxon>
        <taxon>Peloderinae</taxon>
        <taxon>Caenorhabditis</taxon>
    </lineage>
</organism>
<name>E3MQ06_CAERE</name>
<dbReference type="CDD" id="cd01165">
    <property type="entry name" value="BTB_POZ"/>
    <property type="match status" value="1"/>
</dbReference>
<evidence type="ECO:0000313" key="3">
    <source>
        <dbReference type="Proteomes" id="UP000008281"/>
    </source>
</evidence>
<dbReference type="AlphaFoldDB" id="E3MQ06"/>
<protein>
    <recommendedName>
        <fullName evidence="1">BTB domain-containing protein</fullName>
    </recommendedName>
</protein>
<dbReference type="PANTHER" id="PTHR22744">
    <property type="entry name" value="HELIX LOOP HELIX PROTEIN 21-RELATED"/>
    <property type="match status" value="1"/>
</dbReference>
<dbReference type="Proteomes" id="UP000008281">
    <property type="component" value="Unassembled WGS sequence"/>
</dbReference>
<dbReference type="PROSITE" id="PS50097">
    <property type="entry name" value="BTB"/>
    <property type="match status" value="1"/>
</dbReference>
<accession>E3MQ06</accession>
<sequence length="289" mass="33099">MTNSAIEFKSRSHNVNGNTNVLETSAKNGVACVWSATMGDSRQIDLSWKFNWDKLESQGVDKITGFIYVSSIFNRLTATRIYVELSENNQEITKQVDGGSTSYTVYYECSLIPHYKNPDYEEMFASSDQNDSILVVDGKKLHVCKVFLSYHSEYFRALFSSNYKEGQMDEIPIGEVSYEDFALLLSTFYPNPAFPNDSTVEKLLEMGRRFLVSSAVSSAEHHLISNNSLIDNEKMMQLADEYGMSKLLLMCIRKINTVEDAKKWKKSQTYEHLSAETKLKVYERLMEFI</sequence>
<evidence type="ECO:0000259" key="1">
    <source>
        <dbReference type="PROSITE" id="PS50097"/>
    </source>
</evidence>
<evidence type="ECO:0000313" key="2">
    <source>
        <dbReference type="EMBL" id="EFP06746.1"/>
    </source>
</evidence>